<evidence type="ECO:0000256" key="1">
    <source>
        <dbReference type="ARBA" id="ARBA00005594"/>
    </source>
</evidence>
<dbReference type="GO" id="GO:0006420">
    <property type="term" value="P:arginyl-tRNA aminoacylation"/>
    <property type="evidence" value="ECO:0007669"/>
    <property type="project" value="InterPro"/>
</dbReference>
<evidence type="ECO:0000313" key="14">
    <source>
        <dbReference type="Proteomes" id="UP000002729"/>
    </source>
</evidence>
<keyword evidence="6 10" id="KW-0648">Protein biosynthesis</keyword>
<dbReference type="OrthoDB" id="68056at2759"/>
<gene>
    <name evidence="13" type="ORF">AURANDRAFT_18800</name>
</gene>
<feature type="non-terminal residue" evidence="13">
    <location>
        <position position="1"/>
    </location>
</feature>
<dbReference type="SUPFAM" id="SSF47323">
    <property type="entry name" value="Anticodon-binding domain of a subclass of class I aminoacyl-tRNA synthetases"/>
    <property type="match status" value="1"/>
</dbReference>
<accession>F0XWA2</accession>
<dbReference type="FunFam" id="3.40.50.620:FF:000096">
    <property type="entry name" value="Arginine--tRNA ligase chloroplastic/mitochondrial"/>
    <property type="match status" value="1"/>
</dbReference>
<evidence type="ECO:0000256" key="7">
    <source>
        <dbReference type="ARBA" id="ARBA00023146"/>
    </source>
</evidence>
<dbReference type="RefSeq" id="XP_009032611.1">
    <property type="nucleotide sequence ID" value="XM_009034363.1"/>
</dbReference>
<dbReference type="Pfam" id="PF05746">
    <property type="entry name" value="DALR_1"/>
    <property type="match status" value="1"/>
</dbReference>
<dbReference type="GO" id="GO:0005524">
    <property type="term" value="F:ATP binding"/>
    <property type="evidence" value="ECO:0007669"/>
    <property type="project" value="UniProtKB-KW"/>
</dbReference>
<evidence type="ECO:0000259" key="11">
    <source>
        <dbReference type="SMART" id="SM00836"/>
    </source>
</evidence>
<reference evidence="13 14" key="1">
    <citation type="journal article" date="2011" name="Proc. Natl. Acad. Sci. U.S.A.">
        <title>Niche of harmful alga Aureococcus anophagefferens revealed through ecogenomics.</title>
        <authorList>
            <person name="Gobler C.J."/>
            <person name="Berry D.L."/>
            <person name="Dyhrman S.T."/>
            <person name="Wilhelm S.W."/>
            <person name="Salamov A."/>
            <person name="Lobanov A.V."/>
            <person name="Zhang Y."/>
            <person name="Collier J.L."/>
            <person name="Wurch L.L."/>
            <person name="Kustka A.B."/>
            <person name="Dill B.D."/>
            <person name="Shah M."/>
            <person name="VerBerkmoes N.C."/>
            <person name="Kuo A."/>
            <person name="Terry A."/>
            <person name="Pangilinan J."/>
            <person name="Lindquist E.A."/>
            <person name="Lucas S."/>
            <person name="Paulsen I.T."/>
            <person name="Hattenrath-Lehmann T.K."/>
            <person name="Talmage S.C."/>
            <person name="Walker E.A."/>
            <person name="Koch F."/>
            <person name="Burson A.M."/>
            <person name="Marcoval M.A."/>
            <person name="Tang Y.Z."/>
            <person name="Lecleir G.R."/>
            <person name="Coyne K.J."/>
            <person name="Berg G.M."/>
            <person name="Bertrand E.M."/>
            <person name="Saito M.A."/>
            <person name="Gladyshev V.N."/>
            <person name="Grigoriev I.V."/>
        </authorList>
    </citation>
    <scope>NUCLEOTIDE SEQUENCE [LARGE SCALE GENOMIC DNA]</scope>
    <source>
        <strain evidence="14">CCMP 1984</strain>
    </source>
</reference>
<dbReference type="Gene3D" id="1.10.730.10">
    <property type="entry name" value="Isoleucyl-tRNA Synthetase, Domain 1"/>
    <property type="match status" value="1"/>
</dbReference>
<evidence type="ECO:0000256" key="3">
    <source>
        <dbReference type="ARBA" id="ARBA00022598"/>
    </source>
</evidence>
<keyword evidence="5 10" id="KW-0067">ATP-binding</keyword>
<dbReference type="InterPro" id="IPR001412">
    <property type="entry name" value="aa-tRNA-synth_I_CS"/>
</dbReference>
<dbReference type="CDD" id="cd00671">
    <property type="entry name" value="ArgRS_core"/>
    <property type="match status" value="1"/>
</dbReference>
<feature type="domain" description="Arginyl tRNA synthetase N-terminal" evidence="12">
    <location>
        <begin position="1"/>
        <end position="89"/>
    </location>
</feature>
<dbReference type="Gene3D" id="3.30.1360.70">
    <property type="entry name" value="Arginyl tRNA synthetase N-terminal domain"/>
    <property type="match status" value="1"/>
</dbReference>
<dbReference type="FunFam" id="1.10.730.10:FF:000006">
    <property type="entry name" value="Arginyl-tRNA synthetase 2, mitochondrial"/>
    <property type="match status" value="1"/>
</dbReference>
<dbReference type="PANTHER" id="PTHR11956">
    <property type="entry name" value="ARGINYL-TRNA SYNTHETASE"/>
    <property type="match status" value="1"/>
</dbReference>
<dbReference type="NCBIfam" id="TIGR00456">
    <property type="entry name" value="argS"/>
    <property type="match status" value="1"/>
</dbReference>
<dbReference type="PRINTS" id="PR01038">
    <property type="entry name" value="TRNASYNTHARG"/>
</dbReference>
<feature type="domain" description="DALR anticodon binding" evidence="11">
    <location>
        <begin position="464"/>
        <end position="584"/>
    </location>
</feature>
<evidence type="ECO:0000256" key="5">
    <source>
        <dbReference type="ARBA" id="ARBA00022840"/>
    </source>
</evidence>
<evidence type="ECO:0000256" key="6">
    <source>
        <dbReference type="ARBA" id="ARBA00022917"/>
    </source>
</evidence>
<dbReference type="InterPro" id="IPR014729">
    <property type="entry name" value="Rossmann-like_a/b/a_fold"/>
</dbReference>
<protein>
    <recommendedName>
        <fullName evidence="2">arginine--tRNA ligase</fullName>
        <ecNumber evidence="2">6.1.1.19</ecNumber>
    </recommendedName>
    <alternativeName>
        <fullName evidence="8">Arginyl-tRNA synthetase</fullName>
    </alternativeName>
</protein>
<dbReference type="InterPro" id="IPR036695">
    <property type="entry name" value="Arg-tRNA-synth_N_sf"/>
</dbReference>
<dbReference type="PANTHER" id="PTHR11956:SF5">
    <property type="entry name" value="ARGININE--TRNA LIGASE, CYTOPLASMIC"/>
    <property type="match status" value="1"/>
</dbReference>
<keyword evidence="7 10" id="KW-0030">Aminoacyl-tRNA synthetase</keyword>
<dbReference type="eggNOG" id="KOG4426">
    <property type="taxonomic scope" value="Eukaryota"/>
</dbReference>
<evidence type="ECO:0000256" key="2">
    <source>
        <dbReference type="ARBA" id="ARBA00012837"/>
    </source>
</evidence>
<evidence type="ECO:0000256" key="10">
    <source>
        <dbReference type="RuleBase" id="RU363038"/>
    </source>
</evidence>
<dbReference type="SMART" id="SM00836">
    <property type="entry name" value="DALR_1"/>
    <property type="match status" value="1"/>
</dbReference>
<dbReference type="InterPro" id="IPR009080">
    <property type="entry name" value="tRNAsynth_Ia_anticodon-bd"/>
</dbReference>
<dbReference type="KEGG" id="aaf:AURANDRAFT_18800"/>
<keyword evidence="4 10" id="KW-0547">Nucleotide-binding</keyword>
<comment type="similarity">
    <text evidence="1 10">Belongs to the class-I aminoacyl-tRNA synthetase family.</text>
</comment>
<dbReference type="Pfam" id="PF00750">
    <property type="entry name" value="tRNA-synt_1d"/>
    <property type="match status" value="1"/>
</dbReference>
<evidence type="ECO:0000256" key="4">
    <source>
        <dbReference type="ARBA" id="ARBA00022741"/>
    </source>
</evidence>
<keyword evidence="3 10" id="KW-0436">Ligase</keyword>
<dbReference type="GO" id="GO:0005737">
    <property type="term" value="C:cytoplasm"/>
    <property type="evidence" value="ECO:0007669"/>
    <property type="project" value="InterPro"/>
</dbReference>
<proteinExistence type="inferred from homology"/>
<evidence type="ECO:0000256" key="8">
    <source>
        <dbReference type="ARBA" id="ARBA00033033"/>
    </source>
</evidence>
<dbReference type="AlphaFoldDB" id="F0XWA2"/>
<dbReference type="InterPro" id="IPR005148">
    <property type="entry name" value="Arg-tRNA-synth_N"/>
</dbReference>
<dbReference type="HAMAP" id="MF_00123">
    <property type="entry name" value="Arg_tRNA_synth"/>
    <property type="match status" value="1"/>
</dbReference>
<dbReference type="InterPro" id="IPR008909">
    <property type="entry name" value="DALR_anticod-bd"/>
</dbReference>
<dbReference type="SUPFAM" id="SSF55190">
    <property type="entry name" value="Arginyl-tRNA synthetase (ArgRS), N-terminal 'additional' domain"/>
    <property type="match status" value="1"/>
</dbReference>
<dbReference type="EC" id="6.1.1.19" evidence="2"/>
<dbReference type="FunCoup" id="F0XWA2">
    <property type="interactions" value="458"/>
</dbReference>
<evidence type="ECO:0000313" key="13">
    <source>
        <dbReference type="EMBL" id="EGB13001.1"/>
    </source>
</evidence>
<evidence type="ECO:0000259" key="12">
    <source>
        <dbReference type="SMART" id="SM01016"/>
    </source>
</evidence>
<dbReference type="SUPFAM" id="SSF52374">
    <property type="entry name" value="Nucleotidylyl transferase"/>
    <property type="match status" value="1"/>
</dbReference>
<name>F0XWA2_AURAN</name>
<dbReference type="EMBL" id="GL833120">
    <property type="protein sequence ID" value="EGB13001.1"/>
    <property type="molecule type" value="Genomic_DNA"/>
</dbReference>
<dbReference type="InParanoid" id="F0XWA2"/>
<dbReference type="GO" id="GO:0004814">
    <property type="term" value="F:arginine-tRNA ligase activity"/>
    <property type="evidence" value="ECO:0007669"/>
    <property type="project" value="UniProtKB-EC"/>
</dbReference>
<dbReference type="GeneID" id="20219043"/>
<dbReference type="SMART" id="SM01016">
    <property type="entry name" value="Arg_tRNA_synt_N"/>
    <property type="match status" value="1"/>
</dbReference>
<keyword evidence="14" id="KW-1185">Reference proteome</keyword>
<dbReference type="PROSITE" id="PS00178">
    <property type="entry name" value="AA_TRNA_LIGASE_I"/>
    <property type="match status" value="1"/>
</dbReference>
<dbReference type="OMA" id="NKPLHLG"/>
<dbReference type="InterPro" id="IPR001278">
    <property type="entry name" value="Arg-tRNA-ligase"/>
</dbReference>
<comment type="catalytic activity">
    <reaction evidence="9">
        <text>tRNA(Arg) + L-arginine + ATP = L-arginyl-tRNA(Arg) + AMP + diphosphate</text>
        <dbReference type="Rhea" id="RHEA:20301"/>
        <dbReference type="Rhea" id="RHEA-COMP:9658"/>
        <dbReference type="Rhea" id="RHEA-COMP:9673"/>
        <dbReference type="ChEBI" id="CHEBI:30616"/>
        <dbReference type="ChEBI" id="CHEBI:32682"/>
        <dbReference type="ChEBI" id="CHEBI:33019"/>
        <dbReference type="ChEBI" id="CHEBI:78442"/>
        <dbReference type="ChEBI" id="CHEBI:78513"/>
        <dbReference type="ChEBI" id="CHEBI:456215"/>
        <dbReference type="EC" id="6.1.1.19"/>
    </reaction>
</comment>
<dbReference type="Pfam" id="PF03485">
    <property type="entry name" value="Arg_tRNA_synt_N"/>
    <property type="match status" value="1"/>
</dbReference>
<organism evidence="14">
    <name type="scientific">Aureococcus anophagefferens</name>
    <name type="common">Harmful bloom alga</name>
    <dbReference type="NCBI Taxonomy" id="44056"/>
    <lineage>
        <taxon>Eukaryota</taxon>
        <taxon>Sar</taxon>
        <taxon>Stramenopiles</taxon>
        <taxon>Ochrophyta</taxon>
        <taxon>Pelagophyceae</taxon>
        <taxon>Pelagomonadales</taxon>
        <taxon>Pelagomonadaceae</taxon>
        <taxon>Aureococcus</taxon>
    </lineage>
</organism>
<evidence type="ECO:0000256" key="9">
    <source>
        <dbReference type="ARBA" id="ARBA00049339"/>
    </source>
</evidence>
<dbReference type="Gene3D" id="3.40.50.620">
    <property type="entry name" value="HUPs"/>
    <property type="match status" value="1"/>
</dbReference>
<dbReference type="Proteomes" id="UP000002729">
    <property type="component" value="Unassembled WGS sequence"/>
</dbReference>
<sequence>VTRLFAAAIAAAVPEAGDVSPGVMRCGNAAFGDYQCNAPMGIFKTLKANGVARLPSPRAVGEAIAAAVPANGVLKSASVAPAGFINAHVEESLLSAHAQRVAASGVAAPPPLSAFGGARKVLVDFSSPNIAKEMHVGHLRSTIIGDTICRVLEFCGHDVRRVNHVGDWGTQFGMLITHMEEAYPDFLQNPPNITDLTTFYKNAKKRFDEDEQFKEVSRKTVVALQAGDARCRAIWSVLCDISRKEFDKVYARLDVKVEEFGESYYNAMIPGAIGLLEDAGLVNAESGAACVFLPGHSFPLIIRKSDGGYGYDSTDMAAIHHRLRTLGVEWVVYVTDLGQAEHFHMCFEAARAAKWDDASAHVRLHHVGFGVVQGEDGKRFKTRSGETVRLVDLLDASVERMEKSLSDRVAEGKCALPPAEVKRAAAAIGYGAVKYFDLHQHPSTNYKFSYDKMLSTSGNTAVYLLFAHARLASIVAKARETRKVDAKAAAAGAALVLTQHAKERALAFELTQFAEVVLSVADDFLPVRICDYLYKIATKFTEFVTECKVLDDPRMAERLVLCEATGVVMRKCFDLLGITYLMQI</sequence>
<dbReference type="InterPro" id="IPR035684">
    <property type="entry name" value="ArgRS_core"/>
</dbReference>